<protein>
    <recommendedName>
        <fullName evidence="3">FAD dependent oxidoreductase domain-containing protein</fullName>
    </recommendedName>
</protein>
<reference evidence="2" key="1">
    <citation type="journal article" date="2016" name="Genome Announc.">
        <title>Draft genome sequences of fungus Aspergillus calidoustus.</title>
        <authorList>
            <person name="Horn F."/>
            <person name="Linde J."/>
            <person name="Mattern D.J."/>
            <person name="Walther G."/>
            <person name="Guthke R."/>
            <person name="Scherlach K."/>
            <person name="Martin K."/>
            <person name="Brakhage A.A."/>
            <person name="Petzke L."/>
            <person name="Valiante V."/>
        </authorList>
    </citation>
    <scope>NUCLEOTIDE SEQUENCE [LARGE SCALE GENOMIC DNA]</scope>
    <source>
        <strain evidence="2">SF006504</strain>
    </source>
</reference>
<sequence length="59" mass="6563">MTERFDVVIVGAGISTGINAVYRLQAALPDLSYTILEAVTHWEGGTSPENWSRWGRNKQ</sequence>
<evidence type="ECO:0008006" key="3">
    <source>
        <dbReference type="Google" id="ProtNLM"/>
    </source>
</evidence>
<dbReference type="EMBL" id="CDMC01000002">
    <property type="protein sequence ID" value="CEN59936.1"/>
    <property type="molecule type" value="Genomic_DNA"/>
</dbReference>
<dbReference type="SUPFAM" id="SSF51905">
    <property type="entry name" value="FAD/NAD(P)-binding domain"/>
    <property type="match status" value="1"/>
</dbReference>
<dbReference type="Gene3D" id="3.50.50.60">
    <property type="entry name" value="FAD/NAD(P)-binding domain"/>
    <property type="match status" value="1"/>
</dbReference>
<gene>
    <name evidence="1" type="ORF">ASPCAL02377</name>
</gene>
<dbReference type="Proteomes" id="UP000054771">
    <property type="component" value="Unassembled WGS sequence"/>
</dbReference>
<keyword evidence="2" id="KW-1185">Reference proteome</keyword>
<dbReference type="InterPro" id="IPR036188">
    <property type="entry name" value="FAD/NAD-bd_sf"/>
</dbReference>
<evidence type="ECO:0000313" key="2">
    <source>
        <dbReference type="Proteomes" id="UP000054771"/>
    </source>
</evidence>
<dbReference type="AlphaFoldDB" id="A0A0U5GPM0"/>
<accession>A0A0U5GPM0</accession>
<name>A0A0U5GPM0_ASPCI</name>
<organism evidence="1 2">
    <name type="scientific">Aspergillus calidoustus</name>
    <dbReference type="NCBI Taxonomy" id="454130"/>
    <lineage>
        <taxon>Eukaryota</taxon>
        <taxon>Fungi</taxon>
        <taxon>Dikarya</taxon>
        <taxon>Ascomycota</taxon>
        <taxon>Pezizomycotina</taxon>
        <taxon>Eurotiomycetes</taxon>
        <taxon>Eurotiomycetidae</taxon>
        <taxon>Eurotiales</taxon>
        <taxon>Aspergillaceae</taxon>
        <taxon>Aspergillus</taxon>
        <taxon>Aspergillus subgen. Nidulantes</taxon>
    </lineage>
</organism>
<proteinExistence type="predicted"/>
<evidence type="ECO:0000313" key="1">
    <source>
        <dbReference type="EMBL" id="CEN59936.1"/>
    </source>
</evidence>